<dbReference type="InterPro" id="IPR019563">
    <property type="entry name" value="GH97_catalytic"/>
</dbReference>
<keyword evidence="4" id="KW-0732">Signal</keyword>
<dbReference type="InterPro" id="IPR017853">
    <property type="entry name" value="GH"/>
</dbReference>
<dbReference type="GO" id="GO:0004557">
    <property type="term" value="F:alpha-galactosidase activity"/>
    <property type="evidence" value="ECO:0007669"/>
    <property type="project" value="UniProtKB-EC"/>
</dbReference>
<accession>A0A6N3FRC9</accession>
<evidence type="ECO:0000256" key="4">
    <source>
        <dbReference type="SAM" id="SignalP"/>
    </source>
</evidence>
<keyword evidence="8" id="KW-0326">Glycosidase</keyword>
<dbReference type="AlphaFoldDB" id="A0A6N3FRC9"/>
<protein>
    <submittedName>
        <fullName evidence="8">Retaining alpha-galactosidase</fullName>
        <ecNumber evidence="8">3.2.1.22</ecNumber>
    </submittedName>
</protein>
<sequence>MKKQFISLCMAWWAVTGWASPHTFRVSSPDRNYVFTFTQEEPEGKTRMYYTLSYKGKEIVHRSELGVEIENKLLESALGIENDACRNWRDNLTFIGADSASHDGTWQPLYGERKEIPDRYRSLQIKFRKGEAPASEVTGGYDRSRTYFMNVEVRAYNEGVAFRYHFPATSNGLFLHITDELTEFAMPEGTMAWHEPWAQAPVSLLPLEGWEGESERPLTMKLGNGLTVSLGEARMVDYVRTKFALASGKAHTLKTSMYDCADIITPYDTPWRVIMAAERPVDLIAHNFIYLNLNEPNVLQGDLSWIRPGKTFRSGLSQKEALAAVDFAAERGLQYIHLDAGWYGPEMKMESNATRISESKDLDIKAICDYASTKGIGVWLYVNQRALVQQIDRLLPLYKEWGVKGIKFGFVQVGNQFWTIWLHKAVRQCADYGIMVDIHDEYRPTGVSRTLPHLMTQEGIAGNETMPDARHNTILPFTRFLCGPADYTPCYFNARVKNTHAHQLAMPVVYYSPVTFLYWYDTPSLYQGEKELEFWKNVPTTWDETYPIDGEPGEYIAMARRSGEKWFVGVMNGLEARKLSLSTEFLQRGKRYMVTLYEDDPHLDTRTKVAIKQKVIKGGQILNIQLQASGGTAMEIKEAHRE</sequence>
<evidence type="ECO:0000259" key="5">
    <source>
        <dbReference type="Pfam" id="PF10566"/>
    </source>
</evidence>
<gene>
    <name evidence="8" type="ORF">PCLFYP37_00180</name>
</gene>
<dbReference type="PANTHER" id="PTHR35803">
    <property type="entry name" value="GLUCAN 1,4-ALPHA-GLUCOSIDASE SUSB-RELATED"/>
    <property type="match status" value="1"/>
</dbReference>
<dbReference type="Pfam" id="PF10566">
    <property type="entry name" value="Glyco_hydro_97"/>
    <property type="match status" value="1"/>
</dbReference>
<dbReference type="InterPro" id="IPR013785">
    <property type="entry name" value="Aldolase_TIM"/>
</dbReference>
<dbReference type="Gene3D" id="2.70.98.10">
    <property type="match status" value="1"/>
</dbReference>
<feature type="domain" description="Glycosyl-hydrolase 97 catalytic" evidence="5">
    <location>
        <begin position="309"/>
        <end position="460"/>
    </location>
</feature>
<dbReference type="Gene3D" id="3.20.20.70">
    <property type="entry name" value="Aldolase class I"/>
    <property type="match status" value="1"/>
</dbReference>
<dbReference type="InterPro" id="IPR029483">
    <property type="entry name" value="GH97_C"/>
</dbReference>
<comment type="subunit">
    <text evidence="2">Monomer.</text>
</comment>
<feature type="domain" description="Glycosyl-hydrolase 97 N-terminal" evidence="6">
    <location>
        <begin position="26"/>
        <end position="296"/>
    </location>
</feature>
<proteinExistence type="predicted"/>
<evidence type="ECO:0000256" key="3">
    <source>
        <dbReference type="ARBA" id="ARBA00022837"/>
    </source>
</evidence>
<organism evidence="8">
    <name type="scientific">Paraprevotella clara</name>
    <dbReference type="NCBI Taxonomy" id="454154"/>
    <lineage>
        <taxon>Bacteria</taxon>
        <taxon>Pseudomonadati</taxon>
        <taxon>Bacteroidota</taxon>
        <taxon>Bacteroidia</taxon>
        <taxon>Bacteroidales</taxon>
        <taxon>Prevotellaceae</taxon>
        <taxon>Paraprevotella</taxon>
    </lineage>
</organism>
<reference evidence="8" key="1">
    <citation type="submission" date="2019-11" db="EMBL/GenBank/DDBJ databases">
        <authorList>
            <person name="Feng L."/>
        </authorList>
    </citation>
    <scope>NUCLEOTIDE SEQUENCE</scope>
    <source>
        <strain evidence="8">PclaraLFYP37</strain>
    </source>
</reference>
<evidence type="ECO:0000256" key="2">
    <source>
        <dbReference type="ARBA" id="ARBA00011245"/>
    </source>
</evidence>
<evidence type="ECO:0000313" key="8">
    <source>
        <dbReference type="EMBL" id="VYU54580.1"/>
    </source>
</evidence>
<dbReference type="RefSeq" id="WP_412442368.1">
    <property type="nucleotide sequence ID" value="NZ_CACRUT010000023.1"/>
</dbReference>
<dbReference type="InterPro" id="IPR052720">
    <property type="entry name" value="Glycosyl_hydrolase_97"/>
</dbReference>
<dbReference type="Pfam" id="PF14508">
    <property type="entry name" value="GH97_N"/>
    <property type="match status" value="1"/>
</dbReference>
<feature type="domain" description="Glycosyl-hydrolase 97 C-terminal oligomerisation" evidence="7">
    <location>
        <begin position="541"/>
        <end position="637"/>
    </location>
</feature>
<name>A0A6N3FRC9_9BACT</name>
<evidence type="ECO:0000256" key="1">
    <source>
        <dbReference type="ARBA" id="ARBA00001913"/>
    </source>
</evidence>
<dbReference type="SUPFAM" id="SSF51445">
    <property type="entry name" value="(Trans)glycosidases"/>
    <property type="match status" value="1"/>
</dbReference>
<comment type="cofactor">
    <cofactor evidence="1">
        <name>Ca(2+)</name>
        <dbReference type="ChEBI" id="CHEBI:29108"/>
    </cofactor>
</comment>
<feature type="chain" id="PRO_5026904990" evidence="4">
    <location>
        <begin position="20"/>
        <end position="642"/>
    </location>
</feature>
<dbReference type="PANTHER" id="PTHR35803:SF3">
    <property type="entry name" value="ALPHA-GLUCOSIDASE"/>
    <property type="match status" value="1"/>
</dbReference>
<evidence type="ECO:0000259" key="7">
    <source>
        <dbReference type="Pfam" id="PF14509"/>
    </source>
</evidence>
<feature type="signal peptide" evidence="4">
    <location>
        <begin position="1"/>
        <end position="19"/>
    </location>
</feature>
<dbReference type="Pfam" id="PF14509">
    <property type="entry name" value="GH97_C"/>
    <property type="match status" value="1"/>
</dbReference>
<keyword evidence="8" id="KW-0378">Hydrolase</keyword>
<dbReference type="GO" id="GO:0030246">
    <property type="term" value="F:carbohydrate binding"/>
    <property type="evidence" value="ECO:0007669"/>
    <property type="project" value="InterPro"/>
</dbReference>
<dbReference type="InterPro" id="IPR029486">
    <property type="entry name" value="GH97_N"/>
</dbReference>
<dbReference type="EC" id="3.2.1.22" evidence="8"/>
<dbReference type="InterPro" id="IPR014718">
    <property type="entry name" value="GH-type_carb-bd"/>
</dbReference>
<evidence type="ECO:0000259" key="6">
    <source>
        <dbReference type="Pfam" id="PF14508"/>
    </source>
</evidence>
<dbReference type="EMBL" id="CACRUT010000023">
    <property type="protein sequence ID" value="VYU54580.1"/>
    <property type="molecule type" value="Genomic_DNA"/>
</dbReference>
<keyword evidence="3" id="KW-0106">Calcium</keyword>